<accession>A0A6N6JXJ4</accession>
<protein>
    <submittedName>
        <fullName evidence="1">Uncharacterized protein</fullName>
    </submittedName>
</protein>
<organism evidence="1 2">
    <name type="scientific">Citrobacter pasteurii</name>
    <dbReference type="NCBI Taxonomy" id="1563222"/>
    <lineage>
        <taxon>Bacteria</taxon>
        <taxon>Pseudomonadati</taxon>
        <taxon>Pseudomonadota</taxon>
        <taxon>Gammaproteobacteria</taxon>
        <taxon>Enterobacterales</taxon>
        <taxon>Enterobacteriaceae</taxon>
        <taxon>Citrobacter</taxon>
    </lineage>
</organism>
<name>A0A6N6JXJ4_9ENTR</name>
<evidence type="ECO:0000313" key="1">
    <source>
        <dbReference type="EMBL" id="KAA1272539.1"/>
    </source>
</evidence>
<evidence type="ECO:0000313" key="2">
    <source>
        <dbReference type="Proteomes" id="UP000468420"/>
    </source>
</evidence>
<dbReference type="EMBL" id="QRDC01000038">
    <property type="protein sequence ID" value="KAA1272539.1"/>
    <property type="molecule type" value="Genomic_DNA"/>
</dbReference>
<sequence length="63" mass="7183">MCGWKSTPDTKEKGHSGVAKISSLKTGMMITNARLSYTQTRPGTKSSEYFKKIYRRWLNAVVR</sequence>
<proteinExistence type="predicted"/>
<gene>
    <name evidence="1" type="ORF">DXF85_24065</name>
</gene>
<dbReference type="AlphaFoldDB" id="A0A6N6JXJ4"/>
<reference evidence="1 2" key="1">
    <citation type="submission" date="2018-08" db="EMBL/GenBank/DDBJ databases">
        <title>Complete genomic analysis of a Citrobacter pasteurii isolated from cockles (Cerastoderma edule) containing a new chromosomic qnrB allele.</title>
        <authorList>
            <person name="Rodrigues A."/>
            <person name="Baptista T."/>
            <person name="Quesada A."/>
            <person name="Campos M.J."/>
        </authorList>
    </citation>
    <scope>NUCLEOTIDE SEQUENCE [LARGE SCALE GENOMIC DNA]</scope>
    <source>
        <strain evidence="1 2">BA18</strain>
    </source>
</reference>
<comment type="caution">
    <text evidence="1">The sequence shown here is derived from an EMBL/GenBank/DDBJ whole genome shotgun (WGS) entry which is preliminary data.</text>
</comment>
<dbReference type="Proteomes" id="UP000468420">
    <property type="component" value="Unassembled WGS sequence"/>
</dbReference>